<protein>
    <submittedName>
        <fullName evidence="2">Transcription cofactor</fullName>
    </submittedName>
</protein>
<feature type="compositionally biased region" description="Polar residues" evidence="1">
    <location>
        <begin position="107"/>
        <end position="124"/>
    </location>
</feature>
<comment type="caution">
    <text evidence="2">The sequence shown here is derived from an EMBL/GenBank/DDBJ whole genome shotgun (WGS) entry which is preliminary data.</text>
</comment>
<reference evidence="2 3" key="1">
    <citation type="submission" date="2024-01" db="EMBL/GenBank/DDBJ databases">
        <title>The complete chloroplast genome sequence of Lithospermum erythrorhizon: insights into the phylogenetic relationship among Boraginaceae species and the maternal lineages of purple gromwells.</title>
        <authorList>
            <person name="Okada T."/>
            <person name="Watanabe K."/>
        </authorList>
    </citation>
    <scope>NUCLEOTIDE SEQUENCE [LARGE SCALE GENOMIC DNA]</scope>
</reference>
<feature type="compositionally biased region" description="Low complexity" evidence="1">
    <location>
        <begin position="590"/>
        <end position="601"/>
    </location>
</feature>
<dbReference type="Proteomes" id="UP001454036">
    <property type="component" value="Unassembled WGS sequence"/>
</dbReference>
<keyword evidence="3" id="KW-1185">Reference proteome</keyword>
<evidence type="ECO:0000313" key="2">
    <source>
        <dbReference type="EMBL" id="GAA0170828.1"/>
    </source>
</evidence>
<dbReference type="AlphaFoldDB" id="A0AAV3R4D5"/>
<dbReference type="Pfam" id="PF01803">
    <property type="entry name" value="LIM_bind"/>
    <property type="match status" value="1"/>
</dbReference>
<gene>
    <name evidence="2" type="ORF">LIER_25007</name>
</gene>
<evidence type="ECO:0000313" key="3">
    <source>
        <dbReference type="Proteomes" id="UP001454036"/>
    </source>
</evidence>
<feature type="region of interest" description="Disordered" evidence="1">
    <location>
        <begin position="91"/>
        <end position="124"/>
    </location>
</feature>
<feature type="region of interest" description="Disordered" evidence="1">
    <location>
        <begin position="567"/>
        <end position="609"/>
    </location>
</feature>
<dbReference type="EMBL" id="BAABME010007417">
    <property type="protein sequence ID" value="GAA0170828.1"/>
    <property type="molecule type" value="Genomic_DNA"/>
</dbReference>
<name>A0AAV3R4D5_LITER</name>
<proteinExistence type="predicted"/>
<evidence type="ECO:0000256" key="1">
    <source>
        <dbReference type="SAM" id="MobiDB-lite"/>
    </source>
</evidence>
<sequence length="899" mass="97686">MAQPGPPNPPGGLPSIQHSLLRSNSSIMAGQGSAIGSQIGFSSMASPRTQFGNVNMLGNVPNVSSMVRQSFPNGASNIGLPGSGNLQRGLTDNGAEVDPLSGVGNASGFNQPSSSLIANTSGQVQAQHSNMLGNQMLTDPQQSQQLDPRNFQHNHQQLLVPNSNQQPQEQFQTMRAGIGAAGPVKMEPHDQTWQQLQTLRNLNNVKVEPQLQGMRSPVHVKTEPQHSDQSMFLQQQQQQQHQQQQFLQLSRQNPHAAAMLQQQRFIQLQQQQQNILKAMPPQRSPLQSQFPSQNLPMRSPVKPIYEPGTCARRLTHYMYQQQHRPEDNNIEFWRKFVAEFFAPNAKKKWCVSMYGSGRQTTGVFPQDVWHCEICNRKPGRGFEATVEVLPRLFKIKYESGTLEELLYVDMPREYQNSSGQIVLDYAKAIQQSIFEQLRVVRDGQLRLVFSSDLKICSWEFCARRHEELIPRKLLVPQVNQLGAAVQKYQATTQNSTSNTSVSDLQNNCSLFVSSARQLSKALEVPLVNDLGYTKRYVRCLQISEVVNSMKDLIDYSGENTIGPMESLAKIPRKSNSSPGFCSQRQRSEDQLQQPQQQAAGQNSNNDLSAQNPAMKFASRNGVAHVNGTLNTEPAGSSASTIASLMHQNSINSRQQNLVNGSNSPRGVYGVQMPSPGSIIQQSQANLSPFHSPSPSTTNHLPHASNGAMSAGTHNNSAGSPNVSIQQPAVSGDVDGNDTQSSVQKIIHDIMLSSNLGGGGMVGTGSLGNDVKISNATFQTNNNQNLSGSNGLIENGEANVNGGIGGTGFGSMSNGLVQSTMANAIQVGLTNNSMSINGRMGNGLGQSTMLNGIHAGLANNSTSMNGRMGVALARNQSMNQRNQMLSGLGTINGYNNLQFN</sequence>
<accession>A0AAV3R4D5</accession>
<dbReference type="InterPro" id="IPR029005">
    <property type="entry name" value="LIM-bd/SEUSS"/>
</dbReference>
<feature type="compositionally biased region" description="Polar residues" evidence="1">
    <location>
        <begin position="677"/>
        <end position="699"/>
    </location>
</feature>
<feature type="compositionally biased region" description="Polar residues" evidence="1">
    <location>
        <begin position="655"/>
        <end position="664"/>
    </location>
</feature>
<dbReference type="PANTHER" id="PTHR10378">
    <property type="entry name" value="LIM DOMAIN-BINDING PROTEIN"/>
    <property type="match status" value="1"/>
</dbReference>
<feature type="compositionally biased region" description="Polar residues" evidence="1">
    <location>
        <begin position="711"/>
        <end position="728"/>
    </location>
</feature>
<organism evidence="2 3">
    <name type="scientific">Lithospermum erythrorhizon</name>
    <name type="common">Purple gromwell</name>
    <name type="synonym">Lithospermum officinale var. erythrorhizon</name>
    <dbReference type="NCBI Taxonomy" id="34254"/>
    <lineage>
        <taxon>Eukaryota</taxon>
        <taxon>Viridiplantae</taxon>
        <taxon>Streptophyta</taxon>
        <taxon>Embryophyta</taxon>
        <taxon>Tracheophyta</taxon>
        <taxon>Spermatophyta</taxon>
        <taxon>Magnoliopsida</taxon>
        <taxon>eudicotyledons</taxon>
        <taxon>Gunneridae</taxon>
        <taxon>Pentapetalae</taxon>
        <taxon>asterids</taxon>
        <taxon>lamiids</taxon>
        <taxon>Boraginales</taxon>
        <taxon>Boraginaceae</taxon>
        <taxon>Boraginoideae</taxon>
        <taxon>Lithospermeae</taxon>
        <taxon>Lithospermum</taxon>
    </lineage>
</organism>
<feature type="region of interest" description="Disordered" evidence="1">
    <location>
        <begin position="655"/>
        <end position="739"/>
    </location>
</feature>